<proteinExistence type="predicted"/>
<evidence type="ECO:0000313" key="2">
    <source>
        <dbReference type="Proteomes" id="UP001180020"/>
    </source>
</evidence>
<reference evidence="1" key="2">
    <citation type="submission" date="2023-06" db="EMBL/GenBank/DDBJ databases">
        <authorList>
            <person name="Ma L."/>
            <person name="Liu K.-W."/>
            <person name="Li Z."/>
            <person name="Hsiao Y.-Y."/>
            <person name="Qi Y."/>
            <person name="Fu T."/>
            <person name="Tang G."/>
            <person name="Zhang D."/>
            <person name="Sun W.-H."/>
            <person name="Liu D.-K."/>
            <person name="Li Y."/>
            <person name="Chen G.-Z."/>
            <person name="Liu X.-D."/>
            <person name="Liao X.-Y."/>
            <person name="Jiang Y.-T."/>
            <person name="Yu X."/>
            <person name="Hao Y."/>
            <person name="Huang J."/>
            <person name="Zhao X.-W."/>
            <person name="Ke S."/>
            <person name="Chen Y.-Y."/>
            <person name="Wu W.-L."/>
            <person name="Hsu J.-L."/>
            <person name="Lin Y.-F."/>
            <person name="Huang M.-D."/>
            <person name="Li C.-Y."/>
            <person name="Huang L."/>
            <person name="Wang Z.-W."/>
            <person name="Zhao X."/>
            <person name="Zhong W.-Y."/>
            <person name="Peng D.-H."/>
            <person name="Ahmad S."/>
            <person name="Lan S."/>
            <person name="Zhang J.-S."/>
            <person name="Tsai W.-C."/>
            <person name="Van De Peer Y."/>
            <person name="Liu Z.-J."/>
        </authorList>
    </citation>
    <scope>NUCLEOTIDE SEQUENCE</scope>
    <source>
        <strain evidence="1">CP</strain>
        <tissue evidence="1">Leaves</tissue>
    </source>
</reference>
<organism evidence="1 2">
    <name type="scientific">Acorus calamus</name>
    <name type="common">Sweet flag</name>
    <dbReference type="NCBI Taxonomy" id="4465"/>
    <lineage>
        <taxon>Eukaryota</taxon>
        <taxon>Viridiplantae</taxon>
        <taxon>Streptophyta</taxon>
        <taxon>Embryophyta</taxon>
        <taxon>Tracheophyta</taxon>
        <taxon>Spermatophyta</taxon>
        <taxon>Magnoliopsida</taxon>
        <taxon>Liliopsida</taxon>
        <taxon>Acoraceae</taxon>
        <taxon>Acorus</taxon>
    </lineage>
</organism>
<name>A0AAV9E8F8_ACOCL</name>
<comment type="caution">
    <text evidence="1">The sequence shown here is derived from an EMBL/GenBank/DDBJ whole genome shotgun (WGS) entry which is preliminary data.</text>
</comment>
<dbReference type="AlphaFoldDB" id="A0AAV9E8F8"/>
<keyword evidence="2" id="KW-1185">Reference proteome</keyword>
<gene>
    <name evidence="1" type="ORF">QJS10_CPA09g01288</name>
</gene>
<dbReference type="Proteomes" id="UP001180020">
    <property type="component" value="Unassembled WGS sequence"/>
</dbReference>
<accession>A0AAV9E8F8</accession>
<protein>
    <submittedName>
        <fullName evidence="1">Uncharacterized protein</fullName>
    </submittedName>
</protein>
<reference evidence="1" key="1">
    <citation type="journal article" date="2023" name="Nat. Commun.">
        <title>Diploid and tetraploid genomes of Acorus and the evolution of monocots.</title>
        <authorList>
            <person name="Ma L."/>
            <person name="Liu K.W."/>
            <person name="Li Z."/>
            <person name="Hsiao Y.Y."/>
            <person name="Qi Y."/>
            <person name="Fu T."/>
            <person name="Tang G.D."/>
            <person name="Zhang D."/>
            <person name="Sun W.H."/>
            <person name="Liu D.K."/>
            <person name="Li Y."/>
            <person name="Chen G.Z."/>
            <person name="Liu X.D."/>
            <person name="Liao X.Y."/>
            <person name="Jiang Y.T."/>
            <person name="Yu X."/>
            <person name="Hao Y."/>
            <person name="Huang J."/>
            <person name="Zhao X.W."/>
            <person name="Ke S."/>
            <person name="Chen Y.Y."/>
            <person name="Wu W.L."/>
            <person name="Hsu J.L."/>
            <person name="Lin Y.F."/>
            <person name="Huang M.D."/>
            <person name="Li C.Y."/>
            <person name="Huang L."/>
            <person name="Wang Z.W."/>
            <person name="Zhao X."/>
            <person name="Zhong W.Y."/>
            <person name="Peng D.H."/>
            <person name="Ahmad S."/>
            <person name="Lan S."/>
            <person name="Zhang J.S."/>
            <person name="Tsai W.C."/>
            <person name="Van de Peer Y."/>
            <person name="Liu Z.J."/>
        </authorList>
    </citation>
    <scope>NUCLEOTIDE SEQUENCE</scope>
    <source>
        <strain evidence="1">CP</strain>
    </source>
</reference>
<evidence type="ECO:0000313" key="1">
    <source>
        <dbReference type="EMBL" id="KAK1309589.1"/>
    </source>
</evidence>
<sequence length="159" mass="18366">MQSGGLVLEAQEDIKHLLVSHFTSAYKKDRHRIPVWVDEDLKKAPEGILQKLYGIRRRFLWSGANGVGRKAHMVRWDLVCSRKHLGGAGVLNLSDFNKALLSKWRWWPLSSRRLLWCHLLEARFGCGDSSNRFPTVSARVSFTWRNILSFTEGFMDAIR</sequence>
<dbReference type="EMBL" id="JAUJYO010000009">
    <property type="protein sequence ID" value="KAK1309589.1"/>
    <property type="molecule type" value="Genomic_DNA"/>
</dbReference>